<evidence type="ECO:0000256" key="7">
    <source>
        <dbReference type="ARBA" id="ARBA00023136"/>
    </source>
</evidence>
<keyword evidence="3" id="KW-0813">Transport</keyword>
<dbReference type="PANTHER" id="PTHR43297">
    <property type="entry name" value="OLIGOPEPTIDE TRANSPORT ATP-BINDING PROTEIN APPD"/>
    <property type="match status" value="1"/>
</dbReference>
<comment type="subcellular location">
    <subcellularLocation>
        <location evidence="1">Cell inner membrane</location>
        <topology evidence="1">Peripheral membrane protein</topology>
    </subcellularLocation>
</comment>
<dbReference type="KEGG" id="gur:Gura_1185"/>
<feature type="domain" description="ABC transporter" evidence="8">
    <location>
        <begin position="9"/>
        <end position="260"/>
    </location>
</feature>
<dbReference type="PANTHER" id="PTHR43297:SF2">
    <property type="entry name" value="DIPEPTIDE TRANSPORT ATP-BINDING PROTEIN DPPD"/>
    <property type="match status" value="1"/>
</dbReference>
<evidence type="ECO:0000256" key="5">
    <source>
        <dbReference type="ARBA" id="ARBA00022741"/>
    </source>
</evidence>
<dbReference type="GO" id="GO:0005886">
    <property type="term" value="C:plasma membrane"/>
    <property type="evidence" value="ECO:0007669"/>
    <property type="project" value="UniProtKB-SubCell"/>
</dbReference>
<keyword evidence="10" id="KW-1185">Reference proteome</keyword>
<evidence type="ECO:0000256" key="1">
    <source>
        <dbReference type="ARBA" id="ARBA00004417"/>
    </source>
</evidence>
<dbReference type="AlphaFoldDB" id="A5GAK1"/>
<dbReference type="NCBIfam" id="TIGR01727">
    <property type="entry name" value="oligo_HPY"/>
    <property type="match status" value="1"/>
</dbReference>
<protein>
    <submittedName>
        <fullName evidence="9">Oligopeptide/dipeptide ABC transporter, ATPase subunit</fullName>
    </submittedName>
</protein>
<dbReference type="GO" id="GO:0005524">
    <property type="term" value="F:ATP binding"/>
    <property type="evidence" value="ECO:0007669"/>
    <property type="project" value="UniProtKB-KW"/>
</dbReference>
<dbReference type="Pfam" id="PF00005">
    <property type="entry name" value="ABC_tran"/>
    <property type="match status" value="1"/>
</dbReference>
<dbReference type="InterPro" id="IPR003593">
    <property type="entry name" value="AAA+_ATPase"/>
</dbReference>
<evidence type="ECO:0000256" key="6">
    <source>
        <dbReference type="ARBA" id="ARBA00022840"/>
    </source>
</evidence>
<accession>A5GAK1</accession>
<dbReference type="Pfam" id="PF08352">
    <property type="entry name" value="oligo_HPY"/>
    <property type="match status" value="1"/>
</dbReference>
<evidence type="ECO:0000313" key="10">
    <source>
        <dbReference type="Proteomes" id="UP000006695"/>
    </source>
</evidence>
<dbReference type="InterPro" id="IPR050388">
    <property type="entry name" value="ABC_Ni/Peptide_Import"/>
</dbReference>
<dbReference type="InterPro" id="IPR013563">
    <property type="entry name" value="Oligopep_ABC_C"/>
</dbReference>
<evidence type="ECO:0000256" key="3">
    <source>
        <dbReference type="ARBA" id="ARBA00022448"/>
    </source>
</evidence>
<dbReference type="GO" id="GO:0016887">
    <property type="term" value="F:ATP hydrolysis activity"/>
    <property type="evidence" value="ECO:0007669"/>
    <property type="project" value="InterPro"/>
</dbReference>
<dbReference type="Gene3D" id="3.40.50.300">
    <property type="entry name" value="P-loop containing nucleotide triphosphate hydrolases"/>
    <property type="match status" value="1"/>
</dbReference>
<dbReference type="HOGENOM" id="CLU_000604_1_23_7"/>
<keyword evidence="7" id="KW-0472">Membrane</keyword>
<dbReference type="CDD" id="cd03257">
    <property type="entry name" value="ABC_NikE_OppD_transporters"/>
    <property type="match status" value="1"/>
</dbReference>
<dbReference type="RefSeq" id="WP_011938111.1">
    <property type="nucleotide sequence ID" value="NC_009483.1"/>
</dbReference>
<evidence type="ECO:0000256" key="2">
    <source>
        <dbReference type="ARBA" id="ARBA00005417"/>
    </source>
</evidence>
<evidence type="ECO:0000256" key="4">
    <source>
        <dbReference type="ARBA" id="ARBA00022475"/>
    </source>
</evidence>
<dbReference type="EMBL" id="CP000698">
    <property type="protein sequence ID" value="ABQ25389.1"/>
    <property type="molecule type" value="Genomic_DNA"/>
</dbReference>
<keyword evidence="4" id="KW-1003">Cell membrane</keyword>
<dbReference type="InterPro" id="IPR003439">
    <property type="entry name" value="ABC_transporter-like_ATP-bd"/>
</dbReference>
<dbReference type="STRING" id="351605.Gura_1185"/>
<keyword evidence="5" id="KW-0547">Nucleotide-binding</keyword>
<dbReference type="Proteomes" id="UP000006695">
    <property type="component" value="Chromosome"/>
</dbReference>
<name>A5GAK1_GEOUR</name>
<dbReference type="SUPFAM" id="SSF52540">
    <property type="entry name" value="P-loop containing nucleoside triphosphate hydrolases"/>
    <property type="match status" value="1"/>
</dbReference>
<dbReference type="SMART" id="SM00382">
    <property type="entry name" value="AAA"/>
    <property type="match status" value="1"/>
</dbReference>
<comment type="similarity">
    <text evidence="2">Belongs to the ABC transporter superfamily.</text>
</comment>
<proteinExistence type="inferred from homology"/>
<reference evidence="9 10" key="1">
    <citation type="submission" date="2007-05" db="EMBL/GenBank/DDBJ databases">
        <title>Complete sequence of Geobacter uraniireducens Rf4.</title>
        <authorList>
            <consortium name="US DOE Joint Genome Institute"/>
            <person name="Copeland A."/>
            <person name="Lucas S."/>
            <person name="Lapidus A."/>
            <person name="Barry K."/>
            <person name="Detter J.C."/>
            <person name="Glavina del Rio T."/>
            <person name="Hammon N."/>
            <person name="Israni S."/>
            <person name="Dalin E."/>
            <person name="Tice H."/>
            <person name="Pitluck S."/>
            <person name="Chertkov O."/>
            <person name="Brettin T."/>
            <person name="Bruce D."/>
            <person name="Han C."/>
            <person name="Schmutz J."/>
            <person name="Larimer F."/>
            <person name="Land M."/>
            <person name="Hauser L."/>
            <person name="Kyrpides N."/>
            <person name="Mikhailova N."/>
            <person name="Shelobolina E."/>
            <person name="Aklujkar M."/>
            <person name="Lovley D."/>
            <person name="Richardson P."/>
        </authorList>
    </citation>
    <scope>NUCLEOTIDE SEQUENCE [LARGE SCALE GENOMIC DNA]</scope>
    <source>
        <strain evidence="9 10">Rf4</strain>
    </source>
</reference>
<dbReference type="PROSITE" id="PS00211">
    <property type="entry name" value="ABC_TRANSPORTER_1"/>
    <property type="match status" value="1"/>
</dbReference>
<dbReference type="InterPro" id="IPR027417">
    <property type="entry name" value="P-loop_NTPase"/>
</dbReference>
<keyword evidence="6" id="KW-0067">ATP-binding</keyword>
<dbReference type="PROSITE" id="PS50893">
    <property type="entry name" value="ABC_TRANSPORTER_2"/>
    <property type="match status" value="1"/>
</dbReference>
<dbReference type="GO" id="GO:0015833">
    <property type="term" value="P:peptide transport"/>
    <property type="evidence" value="ECO:0007669"/>
    <property type="project" value="InterPro"/>
</dbReference>
<evidence type="ECO:0000259" key="8">
    <source>
        <dbReference type="PROSITE" id="PS50893"/>
    </source>
</evidence>
<dbReference type="FunFam" id="3.40.50.300:FF:000016">
    <property type="entry name" value="Oligopeptide ABC transporter ATP-binding component"/>
    <property type="match status" value="1"/>
</dbReference>
<sequence length="328" mass="35643">MTPSDRNLLTVKNLSVHLPCQRGTVRAVDGVSFALERGKTLAIVGESGSGKSMLCRAIMGLLPGRAGLPGQGRIIFAGRDLGKLPHKELNAIRGREIGVVLQNPMSSLNPVMKIGSQIAEPLRYHMGMSSVKARERAVALLAAVGIPKPADRLECYPHQLSGGMRQRVAIAIALACDPQLLIADEPTTALDVTVQAEILNLLGRMQKERNMAMILVTHDLGVVAGRSHETAVMYGGRIVEQAPTVALFDRMRMRYTRALFDAIPRLDDPSHRALTAIGGQPPDLAATPAGCRFAPRCRRAEERCHAEEPPLLGDERGDHRYACWFPCD</sequence>
<dbReference type="InterPro" id="IPR017871">
    <property type="entry name" value="ABC_transporter-like_CS"/>
</dbReference>
<organism evidence="9 10">
    <name type="scientific">Geotalea uraniireducens (strain Rf4)</name>
    <name type="common">Geobacter uraniireducens</name>
    <dbReference type="NCBI Taxonomy" id="351605"/>
    <lineage>
        <taxon>Bacteria</taxon>
        <taxon>Pseudomonadati</taxon>
        <taxon>Thermodesulfobacteriota</taxon>
        <taxon>Desulfuromonadia</taxon>
        <taxon>Geobacterales</taxon>
        <taxon>Geobacteraceae</taxon>
        <taxon>Geotalea</taxon>
    </lineage>
</organism>
<evidence type="ECO:0000313" key="9">
    <source>
        <dbReference type="EMBL" id="ABQ25389.1"/>
    </source>
</evidence>
<gene>
    <name evidence="9" type="ordered locus">Gura_1185</name>
</gene>
<dbReference type="OrthoDB" id="9809450at2"/>